<dbReference type="EMBL" id="PDSK01000021">
    <property type="protein sequence ID" value="PIE36269.1"/>
    <property type="molecule type" value="Genomic_DNA"/>
</dbReference>
<evidence type="ECO:0000256" key="1">
    <source>
        <dbReference type="PIRNR" id="PIRNR033490"/>
    </source>
</evidence>
<evidence type="ECO:0000313" key="2">
    <source>
        <dbReference type="EMBL" id="PIE36269.1"/>
    </source>
</evidence>
<dbReference type="PANTHER" id="PTHR33988:SF2">
    <property type="entry name" value="ENDORIBONUCLEASE MAZF"/>
    <property type="match status" value="1"/>
</dbReference>
<keyword evidence="1" id="KW-0378">Hydrolase</keyword>
<accession>A0A2G6KN53</accession>
<keyword evidence="1" id="KW-0540">Nuclease</keyword>
<dbReference type="EC" id="3.1.-.-" evidence="1"/>
<dbReference type="GO" id="GO:0004521">
    <property type="term" value="F:RNA endonuclease activity"/>
    <property type="evidence" value="ECO:0007669"/>
    <property type="project" value="TreeGrafter"/>
</dbReference>
<keyword evidence="1" id="KW-0255">Endonuclease</keyword>
<dbReference type="Gene3D" id="2.30.30.110">
    <property type="match status" value="1"/>
</dbReference>
<dbReference type="GO" id="GO:0003677">
    <property type="term" value="F:DNA binding"/>
    <property type="evidence" value="ECO:0007669"/>
    <property type="project" value="InterPro"/>
</dbReference>
<dbReference type="InterPro" id="IPR003477">
    <property type="entry name" value="PemK-like"/>
</dbReference>
<reference evidence="2 3" key="1">
    <citation type="submission" date="2017-10" db="EMBL/GenBank/DDBJ databases">
        <title>Novel microbial diversity and functional potential in the marine mammal oral microbiome.</title>
        <authorList>
            <person name="Dudek N.K."/>
            <person name="Sun C.L."/>
            <person name="Burstein D."/>
            <person name="Kantor R.S."/>
            <person name="Aliaga Goltsman D.S."/>
            <person name="Bik E.M."/>
            <person name="Thomas B.C."/>
            <person name="Banfield J.F."/>
            <person name="Relman D.A."/>
        </authorList>
    </citation>
    <scope>NUCLEOTIDE SEQUENCE [LARGE SCALE GENOMIC DNA]</scope>
    <source>
        <strain evidence="2">DOLJORAL78_47_16</strain>
    </source>
</reference>
<dbReference type="PIRSF" id="PIRSF033490">
    <property type="entry name" value="MazF"/>
    <property type="match status" value="1"/>
</dbReference>
<organism evidence="2 3">
    <name type="scientific">candidate division KSB3 bacterium</name>
    <dbReference type="NCBI Taxonomy" id="2044937"/>
    <lineage>
        <taxon>Bacteria</taxon>
        <taxon>candidate division KSB3</taxon>
    </lineage>
</organism>
<evidence type="ECO:0000313" key="3">
    <source>
        <dbReference type="Proteomes" id="UP000230821"/>
    </source>
</evidence>
<comment type="caution">
    <text evidence="2">The sequence shown here is derived from an EMBL/GenBank/DDBJ whole genome shotgun (WGS) entry which is preliminary data.</text>
</comment>
<protein>
    <recommendedName>
        <fullName evidence="1">mRNA interferase</fullName>
        <ecNumber evidence="1">3.1.-.-</ecNumber>
    </recommendedName>
</protein>
<dbReference type="GO" id="GO:0016787">
    <property type="term" value="F:hydrolase activity"/>
    <property type="evidence" value="ECO:0007669"/>
    <property type="project" value="UniProtKB-KW"/>
</dbReference>
<dbReference type="Pfam" id="PF02452">
    <property type="entry name" value="PemK_toxin"/>
    <property type="match status" value="1"/>
</dbReference>
<dbReference type="Proteomes" id="UP000230821">
    <property type="component" value="Unassembled WGS sequence"/>
</dbReference>
<dbReference type="InterPro" id="IPR011067">
    <property type="entry name" value="Plasmid_toxin/cell-grow_inhib"/>
</dbReference>
<dbReference type="GO" id="GO:0016075">
    <property type="term" value="P:rRNA catabolic process"/>
    <property type="evidence" value="ECO:0007669"/>
    <property type="project" value="TreeGrafter"/>
</dbReference>
<dbReference type="SUPFAM" id="SSF50118">
    <property type="entry name" value="Cell growth inhibitor/plasmid maintenance toxic component"/>
    <property type="match status" value="1"/>
</dbReference>
<sequence>MEIRQGDVFWIDLEEPVGSEPGYRRPYVVVQNNLFNHSSIETVLVCALTTNLKHARSPENVLLKKGEANLPRQSLINVSQLFTVDKRDLIEKIGTLSRQRVRLILHGIRVLTEPTWNY</sequence>
<proteinExistence type="inferred from homology"/>
<dbReference type="PANTHER" id="PTHR33988">
    <property type="entry name" value="ENDORIBONUCLEASE MAZF-RELATED"/>
    <property type="match status" value="1"/>
</dbReference>
<gene>
    <name evidence="2" type="ORF">CSA56_00855</name>
</gene>
<comment type="similarity">
    <text evidence="1">Belongs to the PemK/MazF family.</text>
</comment>
<comment type="function">
    <text evidence="1">Toxic component of a type II toxin-antitoxin (TA) system.</text>
</comment>
<name>A0A2G6KN53_9BACT</name>
<dbReference type="GO" id="GO:0006402">
    <property type="term" value="P:mRNA catabolic process"/>
    <property type="evidence" value="ECO:0007669"/>
    <property type="project" value="TreeGrafter"/>
</dbReference>
<dbReference type="AlphaFoldDB" id="A0A2G6KN53"/>